<feature type="DNA-binding region" description="H-T-H motif" evidence="4">
    <location>
        <begin position="40"/>
        <end position="59"/>
    </location>
</feature>
<evidence type="ECO:0000256" key="1">
    <source>
        <dbReference type="ARBA" id="ARBA00023015"/>
    </source>
</evidence>
<organism evidence="6 7">
    <name type="scientific">Streptomyces antimycoticus</name>
    <dbReference type="NCBI Taxonomy" id="68175"/>
    <lineage>
        <taxon>Bacteria</taxon>
        <taxon>Bacillati</taxon>
        <taxon>Actinomycetota</taxon>
        <taxon>Actinomycetes</taxon>
        <taxon>Kitasatosporales</taxon>
        <taxon>Streptomycetaceae</taxon>
        <taxon>Streptomyces</taxon>
        <taxon>Streptomyces violaceusniger group</taxon>
    </lineage>
</organism>
<evidence type="ECO:0000256" key="2">
    <source>
        <dbReference type="ARBA" id="ARBA00023125"/>
    </source>
</evidence>
<keyword evidence="2 4" id="KW-0238">DNA-binding</keyword>
<dbReference type="Gene3D" id="1.10.357.10">
    <property type="entry name" value="Tetracycline Repressor, domain 2"/>
    <property type="match status" value="1"/>
</dbReference>
<dbReference type="PANTHER" id="PTHR30055:SF234">
    <property type="entry name" value="HTH-TYPE TRANSCRIPTIONAL REGULATOR BETI"/>
    <property type="match status" value="1"/>
</dbReference>
<protein>
    <submittedName>
        <fullName evidence="6">TetR family transcriptional regulator</fullName>
    </submittedName>
</protein>
<dbReference type="SUPFAM" id="SSF46689">
    <property type="entry name" value="Homeodomain-like"/>
    <property type="match status" value="1"/>
</dbReference>
<sequence>MSQASHSATRLGAVRADAARNLEAVLTTGARMLAADPGASIASIAAEAGVDRRTVYRRFASREDLLAAIYESRLTAIEQAIEDARLREAPVAVALHRYVENIIAVNRTWPVDLARMLADDSVSARRDMSVREVDAFLQRATDEGLLRPGLPEGWASALLPQLMHLVSRQLPELSPGQAADVVVDTLLNGLGAS</sequence>
<dbReference type="SUPFAM" id="SSF48498">
    <property type="entry name" value="Tetracyclin repressor-like, C-terminal domain"/>
    <property type="match status" value="1"/>
</dbReference>
<evidence type="ECO:0000259" key="5">
    <source>
        <dbReference type="PROSITE" id="PS50977"/>
    </source>
</evidence>
<dbReference type="InterPro" id="IPR001647">
    <property type="entry name" value="HTH_TetR"/>
</dbReference>
<name>A0A4D4JYK4_9ACTN</name>
<evidence type="ECO:0000313" key="6">
    <source>
        <dbReference type="EMBL" id="GDY39488.1"/>
    </source>
</evidence>
<dbReference type="PANTHER" id="PTHR30055">
    <property type="entry name" value="HTH-TYPE TRANSCRIPTIONAL REGULATOR RUTR"/>
    <property type="match status" value="1"/>
</dbReference>
<feature type="domain" description="HTH tetR-type" evidence="5">
    <location>
        <begin position="19"/>
        <end position="77"/>
    </location>
</feature>
<proteinExistence type="predicted"/>
<keyword evidence="3" id="KW-0804">Transcription</keyword>
<dbReference type="EMBL" id="BJHV01000001">
    <property type="protein sequence ID" value="GDY39488.1"/>
    <property type="molecule type" value="Genomic_DNA"/>
</dbReference>
<dbReference type="InterPro" id="IPR050109">
    <property type="entry name" value="HTH-type_TetR-like_transc_reg"/>
</dbReference>
<dbReference type="AlphaFoldDB" id="A0A4D4JYK4"/>
<dbReference type="PROSITE" id="PS50977">
    <property type="entry name" value="HTH_TETR_2"/>
    <property type="match status" value="1"/>
</dbReference>
<dbReference type="Proteomes" id="UP000299290">
    <property type="component" value="Unassembled WGS sequence"/>
</dbReference>
<dbReference type="InterPro" id="IPR036271">
    <property type="entry name" value="Tet_transcr_reg_TetR-rel_C_sf"/>
</dbReference>
<evidence type="ECO:0000256" key="4">
    <source>
        <dbReference type="PROSITE-ProRule" id="PRU00335"/>
    </source>
</evidence>
<keyword evidence="7" id="KW-1185">Reference proteome</keyword>
<keyword evidence="1" id="KW-0805">Transcription regulation</keyword>
<gene>
    <name evidence="6" type="ORF">SANT12839_003700</name>
</gene>
<evidence type="ECO:0000313" key="7">
    <source>
        <dbReference type="Proteomes" id="UP000299290"/>
    </source>
</evidence>
<comment type="caution">
    <text evidence="6">The sequence shown here is derived from an EMBL/GenBank/DDBJ whole genome shotgun (WGS) entry which is preliminary data.</text>
</comment>
<evidence type="ECO:0000256" key="3">
    <source>
        <dbReference type="ARBA" id="ARBA00023163"/>
    </source>
</evidence>
<accession>A0A4D4JYK4</accession>
<dbReference type="Pfam" id="PF00440">
    <property type="entry name" value="TetR_N"/>
    <property type="match status" value="1"/>
</dbReference>
<dbReference type="GO" id="GO:0000976">
    <property type="term" value="F:transcription cis-regulatory region binding"/>
    <property type="evidence" value="ECO:0007669"/>
    <property type="project" value="TreeGrafter"/>
</dbReference>
<reference evidence="6 7" key="1">
    <citation type="journal article" date="2020" name="Int. J. Syst. Evol. Microbiol.">
        <title>Reclassification of Streptomyces castelarensis and Streptomyces sporoclivatus as later heterotypic synonyms of Streptomyces antimycoticus.</title>
        <authorList>
            <person name="Komaki H."/>
            <person name="Tamura T."/>
        </authorList>
    </citation>
    <scope>NUCLEOTIDE SEQUENCE [LARGE SCALE GENOMIC DNA]</scope>
    <source>
        <strain evidence="6 7">NBRC 12839</strain>
    </source>
</reference>
<dbReference type="InterPro" id="IPR009057">
    <property type="entry name" value="Homeodomain-like_sf"/>
</dbReference>
<dbReference type="GO" id="GO:0003700">
    <property type="term" value="F:DNA-binding transcription factor activity"/>
    <property type="evidence" value="ECO:0007669"/>
    <property type="project" value="TreeGrafter"/>
</dbReference>